<dbReference type="AlphaFoldDB" id="A0A8J4B0A6"/>
<evidence type="ECO:0000313" key="2">
    <source>
        <dbReference type="EMBL" id="GIL51145.1"/>
    </source>
</evidence>
<gene>
    <name evidence="2" type="ORF">Vafri_7214</name>
</gene>
<dbReference type="EMBL" id="BNCO01000010">
    <property type="protein sequence ID" value="GIL51145.1"/>
    <property type="molecule type" value="Genomic_DNA"/>
</dbReference>
<protein>
    <submittedName>
        <fullName evidence="2">Uncharacterized protein</fullName>
    </submittedName>
</protein>
<evidence type="ECO:0000256" key="1">
    <source>
        <dbReference type="SAM" id="MobiDB-lite"/>
    </source>
</evidence>
<feature type="region of interest" description="Disordered" evidence="1">
    <location>
        <begin position="36"/>
        <end position="58"/>
    </location>
</feature>
<proteinExistence type="predicted"/>
<dbReference type="Proteomes" id="UP000747399">
    <property type="component" value="Unassembled WGS sequence"/>
</dbReference>
<evidence type="ECO:0000313" key="3">
    <source>
        <dbReference type="Proteomes" id="UP000747399"/>
    </source>
</evidence>
<organism evidence="2 3">
    <name type="scientific">Volvox africanus</name>
    <dbReference type="NCBI Taxonomy" id="51714"/>
    <lineage>
        <taxon>Eukaryota</taxon>
        <taxon>Viridiplantae</taxon>
        <taxon>Chlorophyta</taxon>
        <taxon>core chlorophytes</taxon>
        <taxon>Chlorophyceae</taxon>
        <taxon>CS clade</taxon>
        <taxon>Chlamydomonadales</taxon>
        <taxon>Volvocaceae</taxon>
        <taxon>Volvox</taxon>
    </lineage>
</organism>
<keyword evidence="3" id="KW-1185">Reference proteome</keyword>
<reference evidence="2" key="1">
    <citation type="journal article" date="2021" name="Proc. Natl. Acad. Sci. U.S.A.">
        <title>Three genomes in the algal genus Volvox reveal the fate of a haploid sex-determining region after a transition to homothallism.</title>
        <authorList>
            <person name="Yamamoto K."/>
            <person name="Hamaji T."/>
            <person name="Kawai-Toyooka H."/>
            <person name="Matsuzaki R."/>
            <person name="Takahashi F."/>
            <person name="Nishimura Y."/>
            <person name="Kawachi M."/>
            <person name="Noguchi H."/>
            <person name="Minakuchi Y."/>
            <person name="Umen J.G."/>
            <person name="Toyoda A."/>
            <person name="Nozaki H."/>
        </authorList>
    </citation>
    <scope>NUCLEOTIDE SEQUENCE</scope>
    <source>
        <strain evidence="2">NIES-3780</strain>
    </source>
</reference>
<name>A0A8J4B0A6_9CHLO</name>
<accession>A0A8J4B0A6</accession>
<comment type="caution">
    <text evidence="2">The sequence shown here is derived from an EMBL/GenBank/DDBJ whole genome shotgun (WGS) entry which is preliminary data.</text>
</comment>
<feature type="compositionally biased region" description="Polar residues" evidence="1">
    <location>
        <begin position="37"/>
        <end position="48"/>
    </location>
</feature>
<sequence length="139" mass="15729">MQLEYCELALKLAQNARVAKTEAINSIIEYRRHYSDHQTPSNAANHSQGLGEHAKQSRLDSAANPLHWQHNNLVCTQLHRQQNYIISRKLCRRKGTQKIVSTPHFPVTWNCITLLSTKSPLPVSLQSLSNATGSPRRHA</sequence>